<dbReference type="RefSeq" id="WP_176062166.1">
    <property type="nucleotide sequence ID" value="NZ_BJTG01000001.1"/>
</dbReference>
<feature type="domain" description="PilZ" evidence="1">
    <location>
        <begin position="9"/>
        <end position="106"/>
    </location>
</feature>
<evidence type="ECO:0000259" key="1">
    <source>
        <dbReference type="Pfam" id="PF07238"/>
    </source>
</evidence>
<name>A0A7I9VGT8_9BACT</name>
<dbReference type="Proteomes" id="UP000503640">
    <property type="component" value="Unassembled WGS sequence"/>
</dbReference>
<comment type="caution">
    <text evidence="2">The sequence shown here is derived from an EMBL/GenBank/DDBJ whole genome shotgun (WGS) entry which is preliminary data.</text>
</comment>
<gene>
    <name evidence="2" type="ORF">AMYX_00990</name>
</gene>
<protein>
    <submittedName>
        <fullName evidence="2">Cyclic diguanosine monophosphate-binding protein</fullName>
    </submittedName>
</protein>
<sequence length="135" mass="14395">MTTVASHAERRDFSRIALSRPAALEIGAARTACELVDISLRGALVRTRAPLVAVGGQACRLLVQLDQGPATILMRGEIAHARGREIGVSCRELDLDSAAHLRRLVEVNLGSEKLLERELAALVARAGARPAAGKR</sequence>
<evidence type="ECO:0000313" key="3">
    <source>
        <dbReference type="Proteomes" id="UP000503640"/>
    </source>
</evidence>
<dbReference type="Pfam" id="PF07238">
    <property type="entry name" value="PilZ"/>
    <property type="match status" value="1"/>
</dbReference>
<dbReference type="GO" id="GO:0035438">
    <property type="term" value="F:cyclic-di-GMP binding"/>
    <property type="evidence" value="ECO:0007669"/>
    <property type="project" value="InterPro"/>
</dbReference>
<proteinExistence type="predicted"/>
<dbReference type="PIRSF" id="PIRSF028141">
    <property type="entry name" value="C-di-GMP_BP_PA4608"/>
    <property type="match status" value="1"/>
</dbReference>
<dbReference type="InterPro" id="IPR009875">
    <property type="entry name" value="PilZ_domain"/>
</dbReference>
<dbReference type="AlphaFoldDB" id="A0A7I9VGT8"/>
<dbReference type="EMBL" id="BJTG01000001">
    <property type="protein sequence ID" value="GEJ55358.1"/>
    <property type="molecule type" value="Genomic_DNA"/>
</dbReference>
<keyword evidence="3" id="KW-1185">Reference proteome</keyword>
<dbReference type="SUPFAM" id="SSF141371">
    <property type="entry name" value="PilZ domain-like"/>
    <property type="match status" value="1"/>
</dbReference>
<accession>A0A7I9VGT8</accession>
<organism evidence="2 3">
    <name type="scientific">Anaeromyxobacter diazotrophicus</name>
    <dbReference type="NCBI Taxonomy" id="2590199"/>
    <lineage>
        <taxon>Bacteria</taxon>
        <taxon>Pseudomonadati</taxon>
        <taxon>Myxococcota</taxon>
        <taxon>Myxococcia</taxon>
        <taxon>Myxococcales</taxon>
        <taxon>Cystobacterineae</taxon>
        <taxon>Anaeromyxobacteraceae</taxon>
        <taxon>Anaeromyxobacter</taxon>
    </lineage>
</organism>
<reference evidence="3" key="1">
    <citation type="journal article" date="2020" name="Appl. Environ. Microbiol.">
        <title>Diazotrophic Anaeromyxobacter Isolates from Soils.</title>
        <authorList>
            <person name="Masuda Y."/>
            <person name="Yamanaka H."/>
            <person name="Xu Z.X."/>
            <person name="Shiratori Y."/>
            <person name="Aono T."/>
            <person name="Amachi S."/>
            <person name="Senoo K."/>
            <person name="Itoh H."/>
        </authorList>
    </citation>
    <scope>NUCLEOTIDE SEQUENCE [LARGE SCALE GENOMIC DNA]</scope>
    <source>
        <strain evidence="3">R267</strain>
    </source>
</reference>
<dbReference type="InterPro" id="IPR027021">
    <property type="entry name" value="C-di-GMP_BP_PA4608"/>
</dbReference>
<dbReference type="Gene3D" id="2.40.10.220">
    <property type="entry name" value="predicted glycosyltransferase like domains"/>
    <property type="match status" value="1"/>
</dbReference>
<evidence type="ECO:0000313" key="2">
    <source>
        <dbReference type="EMBL" id="GEJ55358.1"/>
    </source>
</evidence>